<evidence type="ECO:0000313" key="10">
    <source>
        <dbReference type="EMBL" id="AKH36848.1"/>
    </source>
</evidence>
<keyword evidence="5 7" id="KW-0472">Membrane</keyword>
<reference evidence="11 13" key="3">
    <citation type="submission" date="2019-07" db="EMBL/GenBank/DDBJ databases">
        <title>Active sludge and wastewater microbial communities from Klosterneuburg, Austria.</title>
        <authorList>
            <person name="Wagner M."/>
        </authorList>
    </citation>
    <scope>NUCLEOTIDE SEQUENCE [LARGE SCALE GENOMIC DNA]</scope>
    <source>
        <strain evidence="11 13">Nm2</strain>
    </source>
</reference>
<evidence type="ECO:0000256" key="1">
    <source>
        <dbReference type="ARBA" id="ARBA00004651"/>
    </source>
</evidence>
<dbReference type="Pfam" id="PF12704">
    <property type="entry name" value="MacB_PCD"/>
    <property type="match status" value="1"/>
</dbReference>
<dbReference type="GO" id="GO:0022857">
    <property type="term" value="F:transmembrane transporter activity"/>
    <property type="evidence" value="ECO:0007669"/>
    <property type="project" value="TreeGrafter"/>
</dbReference>
<organism evidence="10 12">
    <name type="scientific">Nitrosomonas communis</name>
    <dbReference type="NCBI Taxonomy" id="44574"/>
    <lineage>
        <taxon>Bacteria</taxon>
        <taxon>Pseudomonadati</taxon>
        <taxon>Pseudomonadota</taxon>
        <taxon>Betaproteobacteria</taxon>
        <taxon>Nitrosomonadales</taxon>
        <taxon>Nitrosomonadaceae</taxon>
        <taxon>Nitrosomonas</taxon>
    </lineage>
</organism>
<feature type="domain" description="ABC3 transporter permease C-terminal" evidence="8">
    <location>
        <begin position="279"/>
        <end position="392"/>
    </location>
</feature>
<dbReference type="PANTHER" id="PTHR30572:SF4">
    <property type="entry name" value="ABC TRANSPORTER PERMEASE YTRF"/>
    <property type="match status" value="1"/>
</dbReference>
<comment type="similarity">
    <text evidence="6">Belongs to the ABC-4 integral membrane protein family.</text>
</comment>
<feature type="transmembrane region" description="Helical" evidence="7">
    <location>
        <begin position="268"/>
        <end position="300"/>
    </location>
</feature>
<keyword evidence="3 7" id="KW-0812">Transmembrane</keyword>
<evidence type="ECO:0000313" key="11">
    <source>
        <dbReference type="EMBL" id="TYP82739.1"/>
    </source>
</evidence>
<sequence length="399" mass="42583">MSTLDTLQFALRALSAHWLRTLLSASGIAIGIAAVILLTSIGEGIQRFVLAEFTQFGTNILTVTPGKSMAHGRSVGAISSVRILTIEDALALKHSRYAQYINATVMGNAEIRAEGRSRRVTIYGQSSDFDKAFNMSVAIGQFLPADDPRNPRAFAVLGAKVHSELFGNANPLGAILQVGGSRFRIIGVMAPKGQILGFDLDDTVFIPTTRALEVFNREGLMEIQIIYPPEAPLQAVTEDVRRILIERHGREDFTLTPQQQMLSTLSTVLTVLTFAVAALGSISLLVGAVGMVTLMHISVAERVAEIGLLNALGATRARIRLLFLMESTILSAFGGLAGLAIGTLLAKLLQILISGLPVNIPWNFVMGALAISILIGLTAGVVPAMHAAKLNPIDALRAE</sequence>
<feature type="transmembrane region" description="Helical" evidence="7">
    <location>
        <begin position="21"/>
        <end position="41"/>
    </location>
</feature>
<dbReference type="EMBL" id="VNHT01000045">
    <property type="protein sequence ID" value="TYP82739.1"/>
    <property type="molecule type" value="Genomic_DNA"/>
</dbReference>
<keyword evidence="12" id="KW-1185">Reference proteome</keyword>
<gene>
    <name evidence="10" type="ORF">AAW31_01970</name>
    <name evidence="11" type="ORF">BCL69_10458</name>
</gene>
<dbReference type="InterPro" id="IPR050250">
    <property type="entry name" value="Macrolide_Exporter_MacB"/>
</dbReference>
<dbReference type="OrthoDB" id="4814201at2"/>
<feature type="transmembrane region" description="Helical" evidence="7">
    <location>
        <begin position="362"/>
        <end position="382"/>
    </location>
</feature>
<feature type="transmembrane region" description="Helical" evidence="7">
    <location>
        <begin position="321"/>
        <end position="342"/>
    </location>
</feature>
<evidence type="ECO:0000259" key="9">
    <source>
        <dbReference type="Pfam" id="PF12704"/>
    </source>
</evidence>
<dbReference type="GO" id="GO:0005886">
    <property type="term" value="C:plasma membrane"/>
    <property type="evidence" value="ECO:0007669"/>
    <property type="project" value="UniProtKB-SubCell"/>
</dbReference>
<accession>A0A0F7KCH8</accession>
<dbReference type="RefSeq" id="WP_046848950.1">
    <property type="nucleotide sequence ID" value="NZ_CP011451.1"/>
</dbReference>
<dbReference type="KEGG" id="nco:AAW31_01970"/>
<reference evidence="10 12" key="2">
    <citation type="journal article" date="2016" name="Genome Announc.">
        <title>Genome Sequence of Nitrosomonas communis Strain Nm2, a Mesophilic Ammonia-Oxidizing Bacterium Isolated from Mediterranean Soil.</title>
        <authorList>
            <person name="Kozlowski J.A."/>
            <person name="Kits K.D."/>
            <person name="Stein L.Y."/>
        </authorList>
    </citation>
    <scope>NUCLEOTIDE SEQUENCE [LARGE SCALE GENOMIC DNA]</scope>
    <source>
        <strain evidence="10 12">Nm2</strain>
    </source>
</reference>
<reference evidence="12" key="1">
    <citation type="submission" date="2015-05" db="EMBL/GenBank/DDBJ databases">
        <title>Draft genome of Nitrosomonas communis strain Nm2.</title>
        <authorList>
            <person name="Kozlowski J.A."/>
            <person name="Kits K.D."/>
            <person name="Stein L.Y."/>
        </authorList>
    </citation>
    <scope>NUCLEOTIDE SEQUENCE [LARGE SCALE GENOMIC DNA]</scope>
    <source>
        <strain evidence="12">Nm2</strain>
    </source>
</reference>
<dbReference type="PATRIC" id="fig|44574.3.peg.468"/>
<proteinExistence type="inferred from homology"/>
<keyword evidence="2" id="KW-1003">Cell membrane</keyword>
<dbReference type="Proteomes" id="UP000324176">
    <property type="component" value="Unassembled WGS sequence"/>
</dbReference>
<dbReference type="AlphaFoldDB" id="A0A0F7KCH8"/>
<evidence type="ECO:0000256" key="7">
    <source>
        <dbReference type="SAM" id="Phobius"/>
    </source>
</evidence>
<evidence type="ECO:0000259" key="8">
    <source>
        <dbReference type="Pfam" id="PF02687"/>
    </source>
</evidence>
<dbReference type="EMBL" id="CP011451">
    <property type="protein sequence ID" value="AKH36848.1"/>
    <property type="molecule type" value="Genomic_DNA"/>
</dbReference>
<evidence type="ECO:0000313" key="12">
    <source>
        <dbReference type="Proteomes" id="UP000034156"/>
    </source>
</evidence>
<dbReference type="PANTHER" id="PTHR30572">
    <property type="entry name" value="MEMBRANE COMPONENT OF TRANSPORTER-RELATED"/>
    <property type="match status" value="1"/>
</dbReference>
<evidence type="ECO:0000256" key="3">
    <source>
        <dbReference type="ARBA" id="ARBA00022692"/>
    </source>
</evidence>
<evidence type="ECO:0000256" key="4">
    <source>
        <dbReference type="ARBA" id="ARBA00022989"/>
    </source>
</evidence>
<evidence type="ECO:0000256" key="5">
    <source>
        <dbReference type="ARBA" id="ARBA00023136"/>
    </source>
</evidence>
<evidence type="ECO:0000256" key="6">
    <source>
        <dbReference type="ARBA" id="ARBA00038076"/>
    </source>
</evidence>
<keyword evidence="4 7" id="KW-1133">Transmembrane helix</keyword>
<dbReference type="Proteomes" id="UP000034156">
    <property type="component" value="Chromosome"/>
</dbReference>
<evidence type="ECO:0000256" key="2">
    <source>
        <dbReference type="ARBA" id="ARBA00022475"/>
    </source>
</evidence>
<dbReference type="Pfam" id="PF02687">
    <property type="entry name" value="FtsX"/>
    <property type="match status" value="1"/>
</dbReference>
<dbReference type="InterPro" id="IPR025857">
    <property type="entry name" value="MacB_PCD"/>
</dbReference>
<comment type="subcellular location">
    <subcellularLocation>
        <location evidence="1">Cell membrane</location>
        <topology evidence="1">Multi-pass membrane protein</topology>
    </subcellularLocation>
</comment>
<feature type="domain" description="MacB-like periplasmic core" evidence="9">
    <location>
        <begin position="21"/>
        <end position="242"/>
    </location>
</feature>
<protein>
    <submittedName>
        <fullName evidence="10">Peptide ABC transporter permease</fullName>
    </submittedName>
    <submittedName>
        <fullName evidence="11">Putative ABC transport system permease protein</fullName>
    </submittedName>
</protein>
<name>A0A0F7KCH8_9PROT</name>
<dbReference type="InterPro" id="IPR003838">
    <property type="entry name" value="ABC3_permease_C"/>
</dbReference>
<evidence type="ECO:0000313" key="13">
    <source>
        <dbReference type="Proteomes" id="UP000324176"/>
    </source>
</evidence>